<dbReference type="Pfam" id="PF03712">
    <property type="entry name" value="Cu2_monoox_C"/>
    <property type="match status" value="1"/>
</dbReference>
<evidence type="ECO:0000256" key="3">
    <source>
        <dbReference type="ARBA" id="ARBA00022729"/>
    </source>
</evidence>
<organism evidence="16 17">
    <name type="scientific">Clarias magur</name>
    <name type="common">Asian catfish</name>
    <name type="synonym">Macropteronotus magur</name>
    <dbReference type="NCBI Taxonomy" id="1594786"/>
    <lineage>
        <taxon>Eukaryota</taxon>
        <taxon>Metazoa</taxon>
        <taxon>Chordata</taxon>
        <taxon>Craniata</taxon>
        <taxon>Vertebrata</taxon>
        <taxon>Euteleostomi</taxon>
        <taxon>Actinopterygii</taxon>
        <taxon>Neopterygii</taxon>
        <taxon>Teleostei</taxon>
        <taxon>Ostariophysi</taxon>
        <taxon>Siluriformes</taxon>
        <taxon>Clariidae</taxon>
        <taxon>Clarias</taxon>
    </lineage>
</organism>
<keyword evidence="11" id="KW-0106">Calcium</keyword>
<dbReference type="InterPro" id="IPR011042">
    <property type="entry name" value="6-blade_b-propeller_TolB-like"/>
</dbReference>
<feature type="binding site" evidence="11">
    <location>
        <position position="242"/>
    </location>
    <ligand>
        <name>Cu(2+)</name>
        <dbReference type="ChEBI" id="CHEBI:29036"/>
        <label>2</label>
        <note>catalytic</note>
    </ligand>
</feature>
<dbReference type="EMBL" id="QNUK01000741">
    <property type="protein sequence ID" value="KAF5889985.1"/>
    <property type="molecule type" value="Genomic_DNA"/>
</dbReference>
<accession>A0A8J4U354</accession>
<feature type="binding site" evidence="11">
    <location>
        <position position="104"/>
    </location>
    <ligand>
        <name>Cu(2+)</name>
        <dbReference type="ChEBI" id="CHEBI:29036"/>
        <label>1</label>
        <note>catalytic</note>
    </ligand>
</feature>
<dbReference type="EC" id="1.14.17.3" evidence="1"/>
<dbReference type="PANTHER" id="PTHR10680">
    <property type="entry name" value="PEPTIDYL-GLYCINE ALPHA-AMIDATING MONOOXYGENASE"/>
    <property type="match status" value="1"/>
</dbReference>
<comment type="caution">
    <text evidence="16">The sequence shown here is derived from an EMBL/GenBank/DDBJ whole genome shotgun (WGS) entry which is preliminary data.</text>
</comment>
<feature type="disulfide bond" evidence="12">
    <location>
        <begin position="291"/>
        <end position="313"/>
    </location>
</feature>
<feature type="non-terminal residue" evidence="16">
    <location>
        <position position="548"/>
    </location>
</feature>
<feature type="binding site" evidence="10">
    <location>
        <position position="541"/>
    </location>
    <ligand>
        <name>a protein</name>
        <dbReference type="ChEBI" id="CHEBI:16541"/>
    </ligand>
    <ligandPart>
        <name>C-terminal Xaa-(2S)-2-hydroxyglycine residue</name>
        <dbReference type="ChEBI" id="CHEBI:142768"/>
    </ligandPart>
</feature>
<comment type="cofactor">
    <cofactor evidence="11">
        <name>Cu(2+)</name>
        <dbReference type="ChEBI" id="CHEBI:29036"/>
    </cofactor>
    <text evidence="11">Binds 2 Cu(2+) ions per subunit.</text>
</comment>
<evidence type="ECO:0000313" key="16">
    <source>
        <dbReference type="EMBL" id="KAF5889985.1"/>
    </source>
</evidence>
<keyword evidence="6 16" id="KW-0503">Monooxygenase</keyword>
<feature type="binding site" evidence="11">
    <location>
        <position position="312"/>
    </location>
    <ligand>
        <name>Cu(2+)</name>
        <dbReference type="ChEBI" id="CHEBI:29036"/>
        <label>1</label>
        <note>catalytic</note>
    </ligand>
</feature>
<comment type="catalytic activity">
    <reaction evidence="9">
        <text>a [peptide]-C-terminal glycine + 2 L-ascorbate + O2 = a [peptide]-C-terminal (2S)-2-hydroxyglycine + 2 monodehydro-L-ascorbate radical + H2O</text>
        <dbReference type="Rhea" id="RHEA:21452"/>
        <dbReference type="Rhea" id="RHEA-COMP:13486"/>
        <dbReference type="Rhea" id="RHEA-COMP:15321"/>
        <dbReference type="ChEBI" id="CHEBI:15377"/>
        <dbReference type="ChEBI" id="CHEBI:15379"/>
        <dbReference type="ChEBI" id="CHEBI:38290"/>
        <dbReference type="ChEBI" id="CHEBI:59513"/>
        <dbReference type="ChEBI" id="CHEBI:137000"/>
        <dbReference type="ChEBI" id="CHEBI:142768"/>
        <dbReference type="EC" id="1.14.17.3"/>
    </reaction>
</comment>
<feature type="binding site" evidence="11">
    <location>
        <position position="528"/>
    </location>
    <ligand>
        <name>Ca(2+)</name>
        <dbReference type="ChEBI" id="CHEBI:29108"/>
        <note>structural</note>
    </ligand>
</feature>
<sequence>MGVLLGTVLVLALICQNHSYSVRSPLDRYKRFEKTGWSDPNDCSQARQSLIQSNPYNFSLDIRMPGVTPTVSDSYYCMAVPVPTSREVYIVDFVPHASMETAHHMLLYGCRTPFSTKGYWDCGSEQGTCEDEAKIMYAWARNAPPTKLPKDVGFRVGGDTRITYFVLQIHYGDVYNFKDHHKDCSGLTLRMTSKPQPFIAGMYLMMSVDTVIPPGKTVTNADIACNYQSYPMYPFAFRTHTHRLGKVVSGYRVRKGEWTLIGRQSPQLPQAFYPASNAIDVRYGDTLAARCVFTGEGKTKKTQIGGTSNDEMCNFYIMYYMESQHAQPYMDCMDHGSNNLFRNIPAEANIPIVISPDQMMSMNHGGVHKDGEDAATLQQPKREEEEVLDQGDFYSLLSKLLGEREDIVHVHKYNPTEAHADLVAEIDSIMQKKDLGWRGPRLGYAHRDGAVLVRDRVHKFHQLESTVRPPGTKTVPARLPGSGVAMAKKQGCSCVCVCVCVCVCLGAHLEEMTGWPEVALQLGQVSGLALDSDDNLVIFHRGDHRWGI</sequence>
<dbReference type="Gene3D" id="2.60.120.230">
    <property type="match status" value="1"/>
</dbReference>
<keyword evidence="8" id="KW-0325">Glycoprotein</keyword>
<dbReference type="InterPro" id="IPR008977">
    <property type="entry name" value="PHM/PNGase_F_dom_sf"/>
</dbReference>
<evidence type="ECO:0000256" key="2">
    <source>
        <dbReference type="ARBA" id="ARBA00022723"/>
    </source>
</evidence>
<evidence type="ECO:0000256" key="11">
    <source>
        <dbReference type="PIRSR" id="PIRSR600720-2"/>
    </source>
</evidence>
<feature type="binding site" evidence="11">
    <location>
        <position position="170"/>
    </location>
    <ligand>
        <name>Cu(2+)</name>
        <dbReference type="ChEBI" id="CHEBI:29036"/>
        <label>1</label>
        <note>catalytic</note>
    </ligand>
</feature>
<feature type="binding site" evidence="11">
    <location>
        <position position="240"/>
    </location>
    <ligand>
        <name>Cu(2+)</name>
        <dbReference type="ChEBI" id="CHEBI:29036"/>
        <label>1</label>
        <note>catalytic</note>
    </ligand>
</feature>
<dbReference type="GO" id="GO:0016020">
    <property type="term" value="C:membrane"/>
    <property type="evidence" value="ECO:0007669"/>
    <property type="project" value="InterPro"/>
</dbReference>
<dbReference type="InterPro" id="IPR014784">
    <property type="entry name" value="Cu2_ascorb_mOase-like_C"/>
</dbReference>
<evidence type="ECO:0000259" key="14">
    <source>
        <dbReference type="Pfam" id="PF01082"/>
    </source>
</evidence>
<dbReference type="OrthoDB" id="8896352at2759"/>
<dbReference type="GO" id="GO:0005507">
    <property type="term" value="F:copper ion binding"/>
    <property type="evidence" value="ECO:0007669"/>
    <property type="project" value="InterPro"/>
</dbReference>
<feature type="chain" id="PRO_5035194668" description="peptidylglycine monooxygenase" evidence="13">
    <location>
        <begin position="20"/>
        <end position="548"/>
    </location>
</feature>
<evidence type="ECO:0000256" key="5">
    <source>
        <dbReference type="ARBA" id="ARBA00023008"/>
    </source>
</evidence>
<dbReference type="InterPro" id="IPR036939">
    <property type="entry name" value="Cu2_ascorb_mOase_N_sf"/>
</dbReference>
<dbReference type="PANTHER" id="PTHR10680:SF14">
    <property type="entry name" value="PEPTIDYL-GLYCINE ALPHA-AMIDATING MONOOXYGENASE"/>
    <property type="match status" value="1"/>
</dbReference>
<feature type="disulfide bond" evidence="12">
    <location>
        <begin position="43"/>
        <end position="184"/>
    </location>
</feature>
<dbReference type="InterPro" id="IPR000720">
    <property type="entry name" value="PHM/PAL"/>
</dbReference>
<evidence type="ECO:0000256" key="6">
    <source>
        <dbReference type="ARBA" id="ARBA00023033"/>
    </source>
</evidence>
<keyword evidence="4" id="KW-0560">Oxidoreductase</keyword>
<dbReference type="Gene3D" id="2.60.120.310">
    <property type="entry name" value="Copper type II, ascorbate-dependent monooxygenase, N-terminal domain"/>
    <property type="match status" value="1"/>
</dbReference>
<evidence type="ECO:0000256" key="12">
    <source>
        <dbReference type="PIRSR" id="PIRSR600720-3"/>
    </source>
</evidence>
<keyword evidence="7 12" id="KW-1015">Disulfide bond</keyword>
<evidence type="ECO:0000259" key="15">
    <source>
        <dbReference type="Pfam" id="PF03712"/>
    </source>
</evidence>
<dbReference type="InterPro" id="IPR000323">
    <property type="entry name" value="Cu2_ascorb_mOase_N"/>
</dbReference>
<gene>
    <name evidence="16" type="primary">pam</name>
    <name evidence="16" type="ORF">DAT39_020315</name>
</gene>
<feature type="domain" description="Copper type II ascorbate-dependent monooxygenase C-terminal" evidence="15">
    <location>
        <begin position="199"/>
        <end position="344"/>
    </location>
</feature>
<dbReference type="Gene3D" id="2.120.10.30">
    <property type="entry name" value="TolB, C-terminal domain"/>
    <property type="match status" value="1"/>
</dbReference>
<name>A0A8J4U354_CLAMG</name>
<protein>
    <recommendedName>
        <fullName evidence="1">peptidylglycine monooxygenase</fullName>
        <ecNumber evidence="1">1.14.17.3</ecNumber>
    </recommendedName>
</protein>
<dbReference type="FunFam" id="2.60.120.310:FF:000001">
    <property type="entry name" value="peptidyl-glycine alpha-amidating monooxygenase isoform X1"/>
    <property type="match status" value="1"/>
</dbReference>
<keyword evidence="17" id="KW-1185">Reference proteome</keyword>
<evidence type="ECO:0000256" key="13">
    <source>
        <dbReference type="SAM" id="SignalP"/>
    </source>
</evidence>
<keyword evidence="2 11" id="KW-0479">Metal-binding</keyword>
<dbReference type="GO" id="GO:0004504">
    <property type="term" value="F:peptidylglycine monooxygenase activity"/>
    <property type="evidence" value="ECO:0007669"/>
    <property type="project" value="UniProtKB-EC"/>
</dbReference>
<evidence type="ECO:0000313" key="17">
    <source>
        <dbReference type="Proteomes" id="UP000727407"/>
    </source>
</evidence>
<feature type="disulfide bond" evidence="12">
    <location>
        <begin position="225"/>
        <end position="332"/>
    </location>
</feature>
<dbReference type="GO" id="GO:0005576">
    <property type="term" value="C:extracellular region"/>
    <property type="evidence" value="ECO:0007669"/>
    <property type="project" value="TreeGrafter"/>
</dbReference>
<dbReference type="AlphaFoldDB" id="A0A8J4U354"/>
<feature type="disulfide bond" evidence="12">
    <location>
        <begin position="110"/>
        <end position="129"/>
    </location>
</feature>
<dbReference type="SUPFAM" id="SSF49742">
    <property type="entry name" value="PHM/PNGase F"/>
    <property type="match status" value="2"/>
</dbReference>
<dbReference type="FunFam" id="2.60.120.230:FF:000002">
    <property type="entry name" value="Peptidyl-glycine alpha-amidating monooxygenase B"/>
    <property type="match status" value="1"/>
</dbReference>
<keyword evidence="5 11" id="KW-0186">Copper</keyword>
<evidence type="ECO:0000256" key="10">
    <source>
        <dbReference type="PIRSR" id="PIRSR600720-1"/>
    </source>
</evidence>
<evidence type="ECO:0000256" key="4">
    <source>
        <dbReference type="ARBA" id="ARBA00023002"/>
    </source>
</evidence>
<evidence type="ECO:0000256" key="8">
    <source>
        <dbReference type="ARBA" id="ARBA00023180"/>
    </source>
</evidence>
<dbReference type="Pfam" id="PF01082">
    <property type="entry name" value="Cu2_monooxygen"/>
    <property type="match status" value="1"/>
</dbReference>
<feature type="binding site" evidence="11">
    <location>
        <position position="103"/>
    </location>
    <ligand>
        <name>Cu(2+)</name>
        <dbReference type="ChEBI" id="CHEBI:29036"/>
        <label>1</label>
        <note>catalytic</note>
    </ligand>
</feature>
<keyword evidence="3 13" id="KW-0732">Signal</keyword>
<feature type="disulfide bond" evidence="12">
    <location>
        <begin position="77"/>
        <end position="122"/>
    </location>
</feature>
<feature type="signal peptide" evidence="13">
    <location>
        <begin position="1"/>
        <end position="19"/>
    </location>
</feature>
<reference evidence="16" key="1">
    <citation type="submission" date="2020-07" db="EMBL/GenBank/DDBJ databases">
        <title>Clarias magur genome sequencing, assembly and annotation.</title>
        <authorList>
            <person name="Kushwaha B."/>
            <person name="Kumar R."/>
            <person name="Das P."/>
            <person name="Joshi C.G."/>
            <person name="Kumar D."/>
            <person name="Nagpure N.S."/>
            <person name="Pandey M."/>
            <person name="Agarwal S."/>
            <person name="Srivastava S."/>
            <person name="Singh M."/>
            <person name="Sahoo L."/>
            <person name="Jayasankar P."/>
            <person name="Meher P.K."/>
            <person name="Koringa P.G."/>
            <person name="Iquebal M.A."/>
            <person name="Das S.P."/>
            <person name="Bit A."/>
            <person name="Patnaik S."/>
            <person name="Patel N."/>
            <person name="Shah T.M."/>
            <person name="Hinsu A."/>
            <person name="Jena J.K."/>
        </authorList>
    </citation>
    <scope>NUCLEOTIDE SEQUENCE</scope>
    <source>
        <strain evidence="16">CIFAMagur01</strain>
        <tissue evidence="16">Testis</tissue>
    </source>
</reference>
<feature type="domain" description="Copper type II ascorbate-dependent monooxygenase N-terminal" evidence="14">
    <location>
        <begin position="61"/>
        <end position="174"/>
    </location>
</feature>
<dbReference type="InterPro" id="IPR024548">
    <property type="entry name" value="Cu2_monoox_C"/>
</dbReference>
<evidence type="ECO:0000256" key="7">
    <source>
        <dbReference type="ARBA" id="ARBA00023157"/>
    </source>
</evidence>
<dbReference type="GO" id="GO:0006518">
    <property type="term" value="P:peptide metabolic process"/>
    <property type="evidence" value="ECO:0007669"/>
    <property type="project" value="InterPro"/>
</dbReference>
<evidence type="ECO:0000256" key="1">
    <source>
        <dbReference type="ARBA" id="ARBA00012689"/>
    </source>
</evidence>
<proteinExistence type="predicted"/>
<dbReference type="PRINTS" id="PR00790">
    <property type="entry name" value="PAMONOXGNASE"/>
</dbReference>
<dbReference type="Proteomes" id="UP000727407">
    <property type="component" value="Unassembled WGS sequence"/>
</dbReference>
<evidence type="ECO:0000256" key="9">
    <source>
        <dbReference type="ARBA" id="ARBA00048431"/>
    </source>
</evidence>